<evidence type="ECO:0000313" key="2">
    <source>
        <dbReference type="EMBL" id="RWA12129.1"/>
    </source>
</evidence>
<organism evidence="2 3">
    <name type="scientific">Xylaria grammica</name>
    <dbReference type="NCBI Taxonomy" id="363999"/>
    <lineage>
        <taxon>Eukaryota</taxon>
        <taxon>Fungi</taxon>
        <taxon>Dikarya</taxon>
        <taxon>Ascomycota</taxon>
        <taxon>Pezizomycotina</taxon>
        <taxon>Sordariomycetes</taxon>
        <taxon>Xylariomycetidae</taxon>
        <taxon>Xylariales</taxon>
        <taxon>Xylariaceae</taxon>
        <taxon>Xylaria</taxon>
    </lineage>
</organism>
<gene>
    <name evidence="2" type="ORF">EKO27_g2956</name>
</gene>
<feature type="compositionally biased region" description="Basic and acidic residues" evidence="1">
    <location>
        <begin position="431"/>
        <end position="445"/>
    </location>
</feature>
<dbReference type="Proteomes" id="UP000286045">
    <property type="component" value="Unassembled WGS sequence"/>
</dbReference>
<comment type="caution">
    <text evidence="2">The sequence shown here is derived from an EMBL/GenBank/DDBJ whole genome shotgun (WGS) entry which is preliminary data.</text>
</comment>
<evidence type="ECO:0000256" key="1">
    <source>
        <dbReference type="SAM" id="MobiDB-lite"/>
    </source>
</evidence>
<proteinExistence type="predicted"/>
<reference evidence="2 3" key="1">
    <citation type="submission" date="2018-12" db="EMBL/GenBank/DDBJ databases">
        <title>Draft genome sequence of Xylaria grammica IHI A82.</title>
        <authorList>
            <person name="Buettner E."/>
            <person name="Kellner H."/>
        </authorList>
    </citation>
    <scope>NUCLEOTIDE SEQUENCE [LARGE SCALE GENOMIC DNA]</scope>
    <source>
        <strain evidence="2 3">IHI A82</strain>
    </source>
</reference>
<keyword evidence="3" id="KW-1185">Reference proteome</keyword>
<feature type="region of interest" description="Disordered" evidence="1">
    <location>
        <begin position="207"/>
        <end position="243"/>
    </location>
</feature>
<dbReference type="AlphaFoldDB" id="A0A439DCK3"/>
<feature type="region of interest" description="Disordered" evidence="1">
    <location>
        <begin position="431"/>
        <end position="456"/>
    </location>
</feature>
<protein>
    <submittedName>
        <fullName evidence="2">Uncharacterized protein</fullName>
    </submittedName>
</protein>
<dbReference type="EMBL" id="RYZI01000059">
    <property type="protein sequence ID" value="RWA12129.1"/>
    <property type="molecule type" value="Genomic_DNA"/>
</dbReference>
<evidence type="ECO:0000313" key="3">
    <source>
        <dbReference type="Proteomes" id="UP000286045"/>
    </source>
</evidence>
<accession>A0A439DCK3</accession>
<sequence>MKLQPSRELSHEAEVFIWICTYGYPERALSGPFQGKINCHVSHRRDDTTPPLPRSLEIEPEPSTIHRLFYKHKHNYTNRNHIPHTSTTASNLVARRPAFNTNQKHYSPAKSLAPKPLTSTFLAPPSPSKQPVNVALTAETSRLQTELLQLSLLHREAHTVSASWHASARSKLEARFKELVAADHALQALEQEEAEARGLQDLIRWGSASPEPWDENEGRETRNKAPGTRGIHGEDSCGKNGDRNTLSLEEKVQLLDQILNGVWALGEPGGRYQRTVRAFENWASQVAEIRAAQRDGNIDRFLARGGGGFDLGDGEEDDVSFFVSDLSVSAWKRDHAGLVRMLEGWRRTFAQLGHVHTNSDNEDGIDGGKGRNGTLAGDIKKAKPLSGLARTLHGCRSLVHDMLIELKVMEQIELDALAAEEEWMEQMEAHLSADEQARDSHRRVTGDVPPWKSLTL</sequence>
<dbReference type="STRING" id="363999.A0A439DCK3"/>
<name>A0A439DCK3_9PEZI</name>
<feature type="compositionally biased region" description="Basic and acidic residues" evidence="1">
    <location>
        <begin position="231"/>
        <end position="243"/>
    </location>
</feature>